<protein>
    <recommendedName>
        <fullName evidence="1">PKD/Chitinase domain-containing protein</fullName>
    </recommendedName>
</protein>
<feature type="domain" description="PKD/Chitinase" evidence="1">
    <location>
        <begin position="375"/>
        <end position="470"/>
    </location>
</feature>
<dbReference type="EMBL" id="MLJW01000093">
    <property type="protein sequence ID" value="OIR00586.1"/>
    <property type="molecule type" value="Genomic_DNA"/>
</dbReference>
<dbReference type="InterPro" id="IPR013783">
    <property type="entry name" value="Ig-like_fold"/>
</dbReference>
<accession>A0A1J5RXN1</accession>
<dbReference type="NCBIfam" id="TIGR04131">
    <property type="entry name" value="Bac_Flav_CTERM"/>
    <property type="match status" value="1"/>
</dbReference>
<reference evidence="2" key="1">
    <citation type="submission" date="2016-10" db="EMBL/GenBank/DDBJ databases">
        <title>Sequence of Gallionella enrichment culture.</title>
        <authorList>
            <person name="Poehlein A."/>
            <person name="Muehling M."/>
            <person name="Daniel R."/>
        </authorList>
    </citation>
    <scope>NUCLEOTIDE SEQUENCE</scope>
</reference>
<dbReference type="InterPro" id="IPR035986">
    <property type="entry name" value="PKD_dom_sf"/>
</dbReference>
<gene>
    <name evidence="2" type="ORF">GALL_172760</name>
</gene>
<dbReference type="CDD" id="cd00146">
    <property type="entry name" value="PKD"/>
    <property type="match status" value="1"/>
</dbReference>
<dbReference type="InterPro" id="IPR026341">
    <property type="entry name" value="T9SS_type_B"/>
</dbReference>
<dbReference type="AlphaFoldDB" id="A0A1J5RXN1"/>
<name>A0A1J5RXN1_9ZZZZ</name>
<sequence>MRRLALIVFIFFLQYQSNAQGCTTLGQTPYTAFPVCGVDTFVQNTVPSCSNGNIPVPGCTGMLYPDANPFWYKFTCYSAGTLSFLITPFNLTDDYDWQLFDITGHNPSEVYTNAALFVVGNWSGTYGLTGCSSAGTGVVQCASNPADNVNTFSNMPTLIMGHNYLLMVSHYTTSNQSGYKLSFGGGTASLVDPNIPQYLNASGVCGADKVYIKLSKRIQCKTIDADGSDFKITPSTVSITGAIGDSCSSSFDTDSIIVQLSNPLAANNYTIFQQVGNDGNTLLDNCNNPVAVNDNKGFVITDQQLIKAAFNFQLNYGCKIDTALLHLTGQNISTWTWYVDGVAKNGILVDTSIYYIFYGAHKIQLVAQNSVCIDSASVSFNLSNAPVKAIFAAPDFACPSDTIQFINNSIGNIQFWDWDFSNGQTSNLQNPPAQIYPPGSNLKYYPVRLTVTDSIGCSDTTYKAIQVAPNCYIAVPTAFTPNGDGLNDYLYPLNAYKATDLLFRVFNRYGQMIFETRDWTVKWDGTFKNISQPSGTYVWTLDFTEPVTGKKITQKGTTVLIR</sequence>
<dbReference type="InterPro" id="IPR022409">
    <property type="entry name" value="PKD/Chitinase_dom"/>
</dbReference>
<dbReference type="SMART" id="SM00089">
    <property type="entry name" value="PKD"/>
    <property type="match status" value="1"/>
</dbReference>
<proteinExistence type="predicted"/>
<organism evidence="2">
    <name type="scientific">mine drainage metagenome</name>
    <dbReference type="NCBI Taxonomy" id="410659"/>
    <lineage>
        <taxon>unclassified sequences</taxon>
        <taxon>metagenomes</taxon>
        <taxon>ecological metagenomes</taxon>
    </lineage>
</organism>
<dbReference type="Gene3D" id="2.60.40.10">
    <property type="entry name" value="Immunoglobulins"/>
    <property type="match status" value="1"/>
</dbReference>
<dbReference type="Pfam" id="PF13585">
    <property type="entry name" value="CHU_C"/>
    <property type="match status" value="1"/>
</dbReference>
<evidence type="ECO:0000259" key="1">
    <source>
        <dbReference type="SMART" id="SM00089"/>
    </source>
</evidence>
<comment type="caution">
    <text evidence="2">The sequence shown here is derived from an EMBL/GenBank/DDBJ whole genome shotgun (WGS) entry which is preliminary data.</text>
</comment>
<evidence type="ECO:0000313" key="2">
    <source>
        <dbReference type="EMBL" id="OIR00586.1"/>
    </source>
</evidence>
<dbReference type="SUPFAM" id="SSF49299">
    <property type="entry name" value="PKD domain"/>
    <property type="match status" value="1"/>
</dbReference>